<gene>
    <name evidence="1" type="ORF">O181_010756</name>
</gene>
<accession>A0A9Q3GKQ4</accession>
<dbReference type="AlphaFoldDB" id="A0A9Q3GKQ4"/>
<dbReference type="OrthoDB" id="2507283at2759"/>
<comment type="caution">
    <text evidence="1">The sequence shown here is derived from an EMBL/GenBank/DDBJ whole genome shotgun (WGS) entry which is preliminary data.</text>
</comment>
<sequence length="164" mass="19069">MFFSGLPNELPPFLYLIDNQMPSIHHKFNTEQHLIKWIAFHFRPHDKQTAANCSAYNWWISMLRENAMIQGLPSNSNLARNVYVQTHLLKTKSFCEKLQEIFGDKFEGENEKQALQSCKQDNRLIGEYNSHFSSLVYAVDLTEQTRCDLYKAGLNVKILDVALK</sequence>
<keyword evidence="2" id="KW-1185">Reference proteome</keyword>
<proteinExistence type="predicted"/>
<dbReference type="Proteomes" id="UP000765509">
    <property type="component" value="Unassembled WGS sequence"/>
</dbReference>
<reference evidence="1" key="1">
    <citation type="submission" date="2021-03" db="EMBL/GenBank/DDBJ databases">
        <title>Draft genome sequence of rust myrtle Austropuccinia psidii MF-1, a brazilian biotype.</title>
        <authorList>
            <person name="Quecine M.C."/>
            <person name="Pachon D.M.R."/>
            <person name="Bonatelli M.L."/>
            <person name="Correr F.H."/>
            <person name="Franceschini L.M."/>
            <person name="Leite T.F."/>
            <person name="Margarido G.R.A."/>
            <person name="Almeida C.A."/>
            <person name="Ferrarezi J.A."/>
            <person name="Labate C.A."/>
        </authorList>
    </citation>
    <scope>NUCLEOTIDE SEQUENCE</scope>
    <source>
        <strain evidence="1">MF-1</strain>
    </source>
</reference>
<organism evidence="1 2">
    <name type="scientific">Austropuccinia psidii MF-1</name>
    <dbReference type="NCBI Taxonomy" id="1389203"/>
    <lineage>
        <taxon>Eukaryota</taxon>
        <taxon>Fungi</taxon>
        <taxon>Dikarya</taxon>
        <taxon>Basidiomycota</taxon>
        <taxon>Pucciniomycotina</taxon>
        <taxon>Pucciniomycetes</taxon>
        <taxon>Pucciniales</taxon>
        <taxon>Sphaerophragmiaceae</taxon>
        <taxon>Austropuccinia</taxon>
    </lineage>
</organism>
<evidence type="ECO:0000313" key="2">
    <source>
        <dbReference type="Proteomes" id="UP000765509"/>
    </source>
</evidence>
<name>A0A9Q3GKQ4_9BASI</name>
<evidence type="ECO:0000313" key="1">
    <source>
        <dbReference type="EMBL" id="MBW0471041.1"/>
    </source>
</evidence>
<protein>
    <recommendedName>
        <fullName evidence="3">Retrotransposon gag domain-containing protein</fullName>
    </recommendedName>
</protein>
<evidence type="ECO:0008006" key="3">
    <source>
        <dbReference type="Google" id="ProtNLM"/>
    </source>
</evidence>
<dbReference type="EMBL" id="AVOT02002640">
    <property type="protein sequence ID" value="MBW0471041.1"/>
    <property type="molecule type" value="Genomic_DNA"/>
</dbReference>